<feature type="transmembrane region" description="Helical" evidence="1">
    <location>
        <begin position="87"/>
        <end position="107"/>
    </location>
</feature>
<dbReference type="InterPro" id="IPR007339">
    <property type="entry name" value="RclC-like"/>
</dbReference>
<keyword evidence="3" id="KW-1185">Reference proteome</keyword>
<dbReference type="PANTHER" id="PTHR40106:SF1">
    <property type="entry name" value="INNER MEMBRANE PROTEIN RCLC"/>
    <property type="match status" value="1"/>
</dbReference>
<dbReference type="GO" id="GO:0005886">
    <property type="term" value="C:plasma membrane"/>
    <property type="evidence" value="ECO:0007669"/>
    <property type="project" value="TreeGrafter"/>
</dbReference>
<feature type="transmembrane region" description="Helical" evidence="1">
    <location>
        <begin position="16"/>
        <end position="35"/>
    </location>
</feature>
<dbReference type="AlphaFoldDB" id="A0A9X4G3X3"/>
<keyword evidence="1" id="KW-0812">Transmembrane</keyword>
<feature type="transmembrane region" description="Helical" evidence="1">
    <location>
        <begin position="58"/>
        <end position="80"/>
    </location>
</feature>
<comment type="caution">
    <text evidence="2">The sequence shown here is derived from an EMBL/GenBank/DDBJ whole genome shotgun (WGS) entry which is preliminary data.</text>
</comment>
<protein>
    <submittedName>
        <fullName evidence="2">YkgB family protein</fullName>
    </submittedName>
</protein>
<dbReference type="EMBL" id="JAPHVQ010000010">
    <property type="protein sequence ID" value="MDE8035454.1"/>
    <property type="molecule type" value="Genomic_DNA"/>
</dbReference>
<dbReference type="PANTHER" id="PTHR40106">
    <property type="entry name" value="INNER MEMBRANE PROTEIN RCLC"/>
    <property type="match status" value="1"/>
</dbReference>
<reference evidence="2" key="2">
    <citation type="journal article" date="2023" name="Pathogens">
        <title>Pathological Features and Genomic Characterization of an Actinobacillus equuli subsp. equuli Bearing Unique Virulence-Associated Genes from an Adult Horse with Pleuropneumonia.</title>
        <authorList>
            <person name="Kamali M."/>
            <person name="Carossino M."/>
            <person name="Del Piero F."/>
            <person name="Peak L."/>
            <person name="Mitchell M.S."/>
            <person name="Willette J."/>
            <person name="Baker R."/>
            <person name="Li F."/>
            <person name="Kenez A."/>
            <person name="Balasuriya U.B.R."/>
            <person name="Go Y.Y."/>
        </authorList>
    </citation>
    <scope>NUCLEOTIDE SEQUENCE</scope>
    <source>
        <strain evidence="2">4524</strain>
    </source>
</reference>
<evidence type="ECO:0000313" key="3">
    <source>
        <dbReference type="Proteomes" id="UP001142444"/>
    </source>
</evidence>
<keyword evidence="1" id="KW-0472">Membrane</keyword>
<gene>
    <name evidence="2" type="ORF">OQ257_09805</name>
</gene>
<accession>A0A9X4G3X3</accession>
<dbReference type="RefSeq" id="WP_275218320.1">
    <property type="nucleotide sequence ID" value="NZ_CP103816.1"/>
</dbReference>
<name>A0A9X4G3X3_ACTEU</name>
<dbReference type="GO" id="GO:1901530">
    <property type="term" value="P:response to hypochlorite"/>
    <property type="evidence" value="ECO:0007669"/>
    <property type="project" value="TreeGrafter"/>
</dbReference>
<dbReference type="Pfam" id="PF04224">
    <property type="entry name" value="DUF417"/>
    <property type="match status" value="1"/>
</dbReference>
<sequence>MQGLLHRFQKSEIDILILRLSLFVVYATFGLFKWFDFEVEALKPLISNSWLSFLYDWFGFYGASYVLGVIEGITYISLLMGIFSPRAGIIGALGLLGTGVVTLSLLFQLGFSSFIFKDFLLIGGAIVLLKHELNRINP</sequence>
<organism evidence="2 3">
    <name type="scientific">Actinobacillus equuli subsp. equuli</name>
    <dbReference type="NCBI Taxonomy" id="202947"/>
    <lineage>
        <taxon>Bacteria</taxon>
        <taxon>Pseudomonadati</taxon>
        <taxon>Pseudomonadota</taxon>
        <taxon>Gammaproteobacteria</taxon>
        <taxon>Pasteurellales</taxon>
        <taxon>Pasteurellaceae</taxon>
        <taxon>Actinobacillus</taxon>
    </lineage>
</organism>
<keyword evidence="1" id="KW-1133">Transmembrane helix</keyword>
<evidence type="ECO:0000256" key="1">
    <source>
        <dbReference type="SAM" id="Phobius"/>
    </source>
</evidence>
<evidence type="ECO:0000313" key="2">
    <source>
        <dbReference type="EMBL" id="MDE8035454.1"/>
    </source>
</evidence>
<proteinExistence type="predicted"/>
<dbReference type="Proteomes" id="UP001142444">
    <property type="component" value="Unassembled WGS sequence"/>
</dbReference>
<reference evidence="2" key="1">
    <citation type="submission" date="2022-11" db="EMBL/GenBank/DDBJ databases">
        <authorList>
            <person name="Kamali M."/>
            <person name="Peak L."/>
            <person name="Go Y.Y."/>
            <person name="Balasuriya U.B.R."/>
            <person name="Carossino M."/>
        </authorList>
    </citation>
    <scope>NUCLEOTIDE SEQUENCE</scope>
    <source>
        <strain evidence="2">4524</strain>
    </source>
</reference>